<reference evidence="1 2" key="1">
    <citation type="submission" date="2023-06" db="EMBL/GenBank/DDBJ databases">
        <title>Sporosarcina sp. nov., isolated from Korean traditional fermented seafood 'Jeotgal'.</title>
        <authorList>
            <person name="Yang A.I."/>
            <person name="Shin N.-R."/>
        </authorList>
    </citation>
    <scope>NUCLEOTIDE SEQUENCE [LARGE SCALE GENOMIC DNA]</scope>
    <source>
        <strain evidence="1 2">KCTC13119</strain>
    </source>
</reference>
<gene>
    <name evidence="1" type="ORF">QT711_08595</name>
</gene>
<dbReference type="Proteomes" id="UP001282284">
    <property type="component" value="Unassembled WGS sequence"/>
</dbReference>
<organism evidence="1 2">
    <name type="scientific">Sporosarcina saromensis</name>
    <dbReference type="NCBI Taxonomy" id="359365"/>
    <lineage>
        <taxon>Bacteria</taxon>
        <taxon>Bacillati</taxon>
        <taxon>Bacillota</taxon>
        <taxon>Bacilli</taxon>
        <taxon>Bacillales</taxon>
        <taxon>Caryophanaceae</taxon>
        <taxon>Sporosarcina</taxon>
    </lineage>
</organism>
<keyword evidence="2" id="KW-1185">Reference proteome</keyword>
<evidence type="ECO:0000313" key="2">
    <source>
        <dbReference type="Proteomes" id="UP001282284"/>
    </source>
</evidence>
<protein>
    <submittedName>
        <fullName evidence="1">Uncharacterized protein</fullName>
    </submittedName>
</protein>
<dbReference type="RefSeq" id="WP_317943459.1">
    <property type="nucleotide sequence ID" value="NZ_JAUBDI010000006.1"/>
</dbReference>
<sequence>MNSIDNFAYPIDNFTYPIEYVVNLIDNEGKQLLLELTPFKYPVLPRKPIMKCNLFPFLVQ</sequence>
<evidence type="ECO:0000313" key="1">
    <source>
        <dbReference type="EMBL" id="MDW0113245.1"/>
    </source>
</evidence>
<dbReference type="EMBL" id="JAUBDI010000006">
    <property type="protein sequence ID" value="MDW0113245.1"/>
    <property type="molecule type" value="Genomic_DNA"/>
</dbReference>
<name>A0ABU4GA86_9BACL</name>
<proteinExistence type="predicted"/>
<accession>A0ABU4GA86</accession>
<comment type="caution">
    <text evidence="1">The sequence shown here is derived from an EMBL/GenBank/DDBJ whole genome shotgun (WGS) entry which is preliminary data.</text>
</comment>